<dbReference type="PANTHER" id="PTHR43294">
    <property type="entry name" value="SODIUM/POTASSIUM-TRANSPORTING ATPASE SUBUNIT ALPHA"/>
    <property type="match status" value="1"/>
</dbReference>
<evidence type="ECO:0000256" key="5">
    <source>
        <dbReference type="ARBA" id="ARBA00022741"/>
    </source>
</evidence>
<dbReference type="Pfam" id="PF00689">
    <property type="entry name" value="Cation_ATPase_C"/>
    <property type="match status" value="1"/>
</dbReference>
<comment type="subcellular location">
    <subcellularLocation>
        <location evidence="1">Cell membrane</location>
        <topology evidence="1">Multi-pass membrane protein</topology>
    </subcellularLocation>
</comment>
<dbReference type="Pfam" id="PF13246">
    <property type="entry name" value="Cation_ATPase"/>
    <property type="match status" value="1"/>
</dbReference>
<evidence type="ECO:0000256" key="4">
    <source>
        <dbReference type="ARBA" id="ARBA00022692"/>
    </source>
</evidence>
<dbReference type="RefSeq" id="WP_225565956.1">
    <property type="nucleotide sequence ID" value="NZ_JAIXCQ010000008.1"/>
</dbReference>
<feature type="transmembrane region" description="Helical" evidence="11">
    <location>
        <begin position="283"/>
        <end position="306"/>
    </location>
</feature>
<dbReference type="Pfam" id="PF00690">
    <property type="entry name" value="Cation_ATPase_N"/>
    <property type="match status" value="1"/>
</dbReference>
<dbReference type="InterPro" id="IPR006068">
    <property type="entry name" value="ATPase_P-typ_cation-transptr_C"/>
</dbReference>
<dbReference type="InterPro" id="IPR001757">
    <property type="entry name" value="P_typ_ATPase"/>
</dbReference>
<keyword evidence="6" id="KW-0067">ATP-binding</keyword>
<accession>A0ABS7ZI90</accession>
<dbReference type="Gene3D" id="2.70.150.10">
    <property type="entry name" value="Calcium-transporting ATPase, cytoplasmic transduction domain A"/>
    <property type="match status" value="1"/>
</dbReference>
<dbReference type="EMBL" id="JAIXCQ010000008">
    <property type="protein sequence ID" value="MCA5894192.1"/>
    <property type="molecule type" value="Genomic_DNA"/>
</dbReference>
<dbReference type="InterPro" id="IPR004014">
    <property type="entry name" value="ATPase_P-typ_cation-transptr_N"/>
</dbReference>
<dbReference type="InterPro" id="IPR023214">
    <property type="entry name" value="HAD_sf"/>
</dbReference>
<evidence type="ECO:0000256" key="7">
    <source>
        <dbReference type="ARBA" id="ARBA00022967"/>
    </source>
</evidence>
<keyword evidence="9 11" id="KW-0472">Membrane</keyword>
<dbReference type="SMART" id="SM00831">
    <property type="entry name" value="Cation_ATPase_N"/>
    <property type="match status" value="1"/>
</dbReference>
<feature type="transmembrane region" description="Helical" evidence="11">
    <location>
        <begin position="888"/>
        <end position="906"/>
    </location>
</feature>
<sequence length="910" mass="96120">MTDQLGEAPTAPWSRAPQDVLAELGTTPTGLDREDAAARLARVGPNRLPPPERDPLWKRVAVHFDDVLIYILLVAAVLKAILGDWVDFTVILAVAIINAAIGFIQEGRAESALDGIRQMLSLHAEVRRDGAWERVEADDLVPGDVVRVRSGDKVPADVRLLEATNLRVEESALTGESVAASKRAAAVAADAGVGDRTSMLFSGTLVAAGQGVGVVTATGQATEIGRIQTMISEVESLQTPLTRQLDHFGKILAVLILGMAVVMVVIGRVVHDFSVPDLVSASIGFAVAAVPEGLPALVTITLALGVQQMARRRAITRKLPAVETLGSVTTICSDKTGTLTKNEMTARVVRTAAGAFALSGAGYAPHGTVAVKDGPDDGAEVTLSERPDLAGVATTMTFCNDARIVPAQDAADDDGWRLVGEPTEGALRSMGMKAGVETHDWARVAVVPFESEHKLMATLDRDPAGGLHVHVKGAPDRVLVRCATQTGADGAPEPLDRGFWTEQIDALGGQGLRVLAAARATAGAGTTALELSDVDEDLELCGLVGIVDPPRPEAVGAIAQCRTAGIRVKMITGDHAGTALAIGREMGIVDGRSGDGPAVLTGPELEAMSAEELRAVVRDVDVYARTSPEHKIRIVSALQAHGEVVAMTGDGVNDAPALTQADVGVAMGIKGTEATKEAAEVVLADDNFATIERAVEEGRRIYDNIRKSVLFLLPTNGAQSLVILLAVLFGLVLPLSPVQVLWINMITAVTLSLGLAYEQAEPDVMHRRPRDPAAQIIDGVFLRRILVVSLLIGGATMVVFYAERAQGATHAEAQTTAVTMLALGQLAYLFNCRFLDRSSLTLDVLRGNRVIWISAASLVALQAVFVYAPFMHGWFGSAPIGLEEWGKTLGLSVVVFLLVEVVKRLGARRR</sequence>
<feature type="transmembrane region" description="Helical" evidence="11">
    <location>
        <begin position="813"/>
        <end position="830"/>
    </location>
</feature>
<dbReference type="InterPro" id="IPR023298">
    <property type="entry name" value="ATPase_P-typ_TM_dom_sf"/>
</dbReference>
<keyword evidence="14" id="KW-1185">Reference proteome</keyword>
<feature type="transmembrane region" description="Helical" evidence="11">
    <location>
        <begin position="251"/>
        <end position="271"/>
    </location>
</feature>
<dbReference type="SFLD" id="SFLDG00002">
    <property type="entry name" value="C1.7:_P-type_atpase_like"/>
    <property type="match status" value="1"/>
</dbReference>
<dbReference type="InterPro" id="IPR018303">
    <property type="entry name" value="ATPase_P-typ_P_site"/>
</dbReference>
<evidence type="ECO:0000259" key="12">
    <source>
        <dbReference type="SMART" id="SM00831"/>
    </source>
</evidence>
<gene>
    <name evidence="13" type="ORF">LEP48_12660</name>
</gene>
<feature type="transmembrane region" description="Helical" evidence="11">
    <location>
        <begin position="709"/>
        <end position="733"/>
    </location>
</feature>
<organism evidence="13 14">
    <name type="scientific">Isoptericola luteus</name>
    <dbReference type="NCBI Taxonomy" id="2879484"/>
    <lineage>
        <taxon>Bacteria</taxon>
        <taxon>Bacillati</taxon>
        <taxon>Actinomycetota</taxon>
        <taxon>Actinomycetes</taxon>
        <taxon>Micrococcales</taxon>
        <taxon>Promicromonosporaceae</taxon>
        <taxon>Isoptericola</taxon>
    </lineage>
</organism>
<reference evidence="13 14" key="1">
    <citation type="submission" date="2021-09" db="EMBL/GenBank/DDBJ databases">
        <title>Isoptericola luteus sp. nov., a novel bacterium isolated from Harbin, the capital city of Heilongjiang province.</title>
        <authorList>
            <person name="Li J."/>
        </authorList>
    </citation>
    <scope>NUCLEOTIDE SEQUENCE [LARGE SCALE GENOMIC DNA]</scope>
    <source>
        <strain evidence="13 14">NEAU-Y5</strain>
    </source>
</reference>
<dbReference type="InterPro" id="IPR059000">
    <property type="entry name" value="ATPase_P-type_domA"/>
</dbReference>
<feature type="transmembrane region" description="Helical" evidence="11">
    <location>
        <begin position="60"/>
        <end position="82"/>
    </location>
</feature>
<keyword evidence="5" id="KW-0547">Nucleotide-binding</keyword>
<keyword evidence="7" id="KW-1278">Translocase</keyword>
<comment type="catalytic activity">
    <reaction evidence="10">
        <text>ATP + H2O = ADP + phosphate + H(+)</text>
        <dbReference type="Rhea" id="RHEA:13065"/>
        <dbReference type="ChEBI" id="CHEBI:15377"/>
        <dbReference type="ChEBI" id="CHEBI:15378"/>
        <dbReference type="ChEBI" id="CHEBI:30616"/>
        <dbReference type="ChEBI" id="CHEBI:43474"/>
        <dbReference type="ChEBI" id="CHEBI:456216"/>
    </reaction>
</comment>
<evidence type="ECO:0000256" key="8">
    <source>
        <dbReference type="ARBA" id="ARBA00022989"/>
    </source>
</evidence>
<feature type="transmembrane region" description="Helical" evidence="11">
    <location>
        <begin position="781"/>
        <end position="801"/>
    </location>
</feature>
<feature type="transmembrane region" description="Helical" evidence="11">
    <location>
        <begin position="739"/>
        <end position="760"/>
    </location>
</feature>
<evidence type="ECO:0000256" key="3">
    <source>
        <dbReference type="ARBA" id="ARBA00022475"/>
    </source>
</evidence>
<dbReference type="Pfam" id="PF00122">
    <property type="entry name" value="E1-E2_ATPase"/>
    <property type="match status" value="1"/>
</dbReference>
<dbReference type="SFLD" id="SFLDF00027">
    <property type="entry name" value="p-type_atpase"/>
    <property type="match status" value="1"/>
</dbReference>
<evidence type="ECO:0000256" key="1">
    <source>
        <dbReference type="ARBA" id="ARBA00004651"/>
    </source>
</evidence>
<protein>
    <submittedName>
        <fullName evidence="13">HAD-IC family P-type ATPase</fullName>
    </submittedName>
</protein>
<dbReference type="PRINTS" id="PR00120">
    <property type="entry name" value="HATPASE"/>
</dbReference>
<comment type="similarity">
    <text evidence="2">Belongs to the cation transport ATPase (P-type) (TC 3.A.3) family. Type IIA subfamily.</text>
</comment>
<dbReference type="PANTHER" id="PTHR43294:SF21">
    <property type="entry name" value="CATION TRANSPORTING ATPASE"/>
    <property type="match status" value="1"/>
</dbReference>
<dbReference type="SUPFAM" id="SSF81660">
    <property type="entry name" value="Metal cation-transporting ATPase, ATP-binding domain N"/>
    <property type="match status" value="1"/>
</dbReference>
<dbReference type="Gene3D" id="3.40.50.1000">
    <property type="entry name" value="HAD superfamily/HAD-like"/>
    <property type="match status" value="1"/>
</dbReference>
<feature type="transmembrane region" description="Helical" evidence="11">
    <location>
        <begin position="88"/>
        <end position="104"/>
    </location>
</feature>
<evidence type="ECO:0000256" key="2">
    <source>
        <dbReference type="ARBA" id="ARBA00005675"/>
    </source>
</evidence>
<evidence type="ECO:0000256" key="11">
    <source>
        <dbReference type="SAM" id="Phobius"/>
    </source>
</evidence>
<dbReference type="Gene3D" id="1.20.1110.10">
    <property type="entry name" value="Calcium-transporting ATPase, transmembrane domain"/>
    <property type="match status" value="1"/>
</dbReference>
<dbReference type="SUPFAM" id="SSF56784">
    <property type="entry name" value="HAD-like"/>
    <property type="match status" value="1"/>
</dbReference>
<dbReference type="SFLD" id="SFLDS00003">
    <property type="entry name" value="Haloacid_Dehalogenase"/>
    <property type="match status" value="1"/>
</dbReference>
<dbReference type="InterPro" id="IPR036412">
    <property type="entry name" value="HAD-like_sf"/>
</dbReference>
<evidence type="ECO:0000313" key="13">
    <source>
        <dbReference type="EMBL" id="MCA5894192.1"/>
    </source>
</evidence>
<dbReference type="SUPFAM" id="SSF81653">
    <property type="entry name" value="Calcium ATPase, transduction domain A"/>
    <property type="match status" value="1"/>
</dbReference>
<feature type="transmembrane region" description="Helical" evidence="11">
    <location>
        <begin position="850"/>
        <end position="868"/>
    </location>
</feature>
<evidence type="ECO:0000313" key="14">
    <source>
        <dbReference type="Proteomes" id="UP001319870"/>
    </source>
</evidence>
<keyword evidence="8 11" id="KW-1133">Transmembrane helix</keyword>
<dbReference type="SUPFAM" id="SSF81665">
    <property type="entry name" value="Calcium ATPase, transmembrane domain M"/>
    <property type="match status" value="1"/>
</dbReference>
<dbReference type="InterPro" id="IPR023299">
    <property type="entry name" value="ATPase_P-typ_cyto_dom_N"/>
</dbReference>
<proteinExistence type="inferred from homology"/>
<feature type="domain" description="Cation-transporting P-type ATPase N-terminal" evidence="12">
    <location>
        <begin position="11"/>
        <end position="84"/>
    </location>
</feature>
<comment type="caution">
    <text evidence="13">The sequence shown here is derived from an EMBL/GenBank/DDBJ whole genome shotgun (WGS) entry which is preliminary data.</text>
</comment>
<dbReference type="PRINTS" id="PR00119">
    <property type="entry name" value="CATATPASE"/>
</dbReference>
<dbReference type="Proteomes" id="UP001319870">
    <property type="component" value="Unassembled WGS sequence"/>
</dbReference>
<dbReference type="InterPro" id="IPR050510">
    <property type="entry name" value="Cation_transp_ATPase_P-type"/>
</dbReference>
<dbReference type="InterPro" id="IPR044492">
    <property type="entry name" value="P_typ_ATPase_HD_dom"/>
</dbReference>
<dbReference type="InterPro" id="IPR008250">
    <property type="entry name" value="ATPase_P-typ_transduc_dom_A_sf"/>
</dbReference>
<dbReference type="PROSITE" id="PS00154">
    <property type="entry name" value="ATPASE_E1_E2"/>
    <property type="match status" value="1"/>
</dbReference>
<evidence type="ECO:0000256" key="10">
    <source>
        <dbReference type="ARBA" id="ARBA00049360"/>
    </source>
</evidence>
<keyword evidence="4 11" id="KW-0812">Transmembrane</keyword>
<dbReference type="NCBIfam" id="TIGR01494">
    <property type="entry name" value="ATPase_P-type"/>
    <property type="match status" value="2"/>
</dbReference>
<dbReference type="Gene3D" id="3.40.1110.10">
    <property type="entry name" value="Calcium-transporting ATPase, cytoplasmic domain N"/>
    <property type="match status" value="1"/>
</dbReference>
<keyword evidence="3" id="KW-1003">Cell membrane</keyword>
<name>A0ABS7ZI90_9MICO</name>
<evidence type="ECO:0000256" key="9">
    <source>
        <dbReference type="ARBA" id="ARBA00023136"/>
    </source>
</evidence>
<evidence type="ECO:0000256" key="6">
    <source>
        <dbReference type="ARBA" id="ARBA00022840"/>
    </source>
</evidence>